<dbReference type="KEGG" id="hpel:HZS54_06215"/>
<dbReference type="PANTHER" id="PTHR45919">
    <property type="entry name" value="GDP-MAN:MAN(3)GLCNAC(2)-PP-DOL ALPHA-1,2-MANNOSYLTRANSFERASE"/>
    <property type="match status" value="1"/>
</dbReference>
<dbReference type="GO" id="GO:0004377">
    <property type="term" value="F:GDP-Man:Man(3)GlcNAc(2)-PP-Dol alpha-1,2-mannosyltransferase activity"/>
    <property type="evidence" value="ECO:0007669"/>
    <property type="project" value="InterPro"/>
</dbReference>
<dbReference type="RefSeq" id="WP_179921070.1">
    <property type="nucleotide sequence ID" value="NZ_CP058909.1"/>
</dbReference>
<dbReference type="Pfam" id="PF00534">
    <property type="entry name" value="Glycos_transf_1"/>
    <property type="match status" value="1"/>
</dbReference>
<organism evidence="2 3">
    <name type="scientific">Halosimplex pelagicum</name>
    <dbReference type="NCBI Taxonomy" id="869886"/>
    <lineage>
        <taxon>Archaea</taxon>
        <taxon>Methanobacteriati</taxon>
        <taxon>Methanobacteriota</taxon>
        <taxon>Stenosarchaea group</taxon>
        <taxon>Halobacteria</taxon>
        <taxon>Halobacteriales</taxon>
        <taxon>Haloarculaceae</taxon>
        <taxon>Halosimplex</taxon>
    </lineage>
</organism>
<evidence type="ECO:0000313" key="2">
    <source>
        <dbReference type="EMBL" id="QLH81256.1"/>
    </source>
</evidence>
<feature type="domain" description="Glycosyl transferase family 1" evidence="1">
    <location>
        <begin position="227"/>
        <end position="370"/>
    </location>
</feature>
<accession>A0A7D5TG75</accession>
<protein>
    <submittedName>
        <fullName evidence="2">Glycosyltransferase</fullName>
    </submittedName>
</protein>
<sequence length="406" mass="44473">MADIGVFHAGLMAGGGAEAVAANTLQALHDAGHELTVYTADDPNFVALDETFGTDLSTAVTTGSESPIDVKQPASTARLTVDRLTDAARTVTGVTDLPLLRRAVMERRVVRQQDSHDLLVSTDGQLAACGPALEYVHFPYFEPAAMRRYGTRFEESLYPQYHWLCRMLRPDETGAPTGSDSTITVTNSRWTAAVLAETTRKSANVVAPPVGVADFDPPEWGSQADGIVCLGRIHPLKRQHVAIEVVDGLREAGIDTHLHLIGPSGSDEYVDRIERLAAERSYVHLEGRVSRDRLVELIETHRYGVHARRFEHFGIAVAELVAGGTIPFVHDSGGQIEIVEDRDELTYTSPSEAIRKMKRIRSSNEHQQSLQSELVASASHYSRERFRSEITSLVEAAITNARDGTI</sequence>
<dbReference type="PANTHER" id="PTHR45919:SF1">
    <property type="entry name" value="GDP-MAN:MAN(3)GLCNAC(2)-PP-DOL ALPHA-1,2-MANNOSYLTRANSFERASE"/>
    <property type="match status" value="1"/>
</dbReference>
<dbReference type="OrthoDB" id="132546at2157"/>
<dbReference type="GO" id="GO:0016020">
    <property type="term" value="C:membrane"/>
    <property type="evidence" value="ECO:0007669"/>
    <property type="project" value="TreeGrafter"/>
</dbReference>
<dbReference type="GeneID" id="56082166"/>
<evidence type="ECO:0000259" key="1">
    <source>
        <dbReference type="Pfam" id="PF00534"/>
    </source>
</evidence>
<dbReference type="SUPFAM" id="SSF53756">
    <property type="entry name" value="UDP-Glycosyltransferase/glycogen phosphorylase"/>
    <property type="match status" value="1"/>
</dbReference>
<keyword evidence="2" id="KW-0808">Transferase</keyword>
<gene>
    <name evidence="2" type="ORF">HZS54_06215</name>
</gene>
<evidence type="ECO:0000313" key="3">
    <source>
        <dbReference type="Proteomes" id="UP000509346"/>
    </source>
</evidence>
<name>A0A7D5TG75_9EURY</name>
<dbReference type="Gene3D" id="3.40.50.2000">
    <property type="entry name" value="Glycogen Phosphorylase B"/>
    <property type="match status" value="1"/>
</dbReference>
<dbReference type="InterPro" id="IPR038013">
    <property type="entry name" value="ALG11"/>
</dbReference>
<dbReference type="Proteomes" id="UP000509346">
    <property type="component" value="Chromosome"/>
</dbReference>
<keyword evidence="3" id="KW-1185">Reference proteome</keyword>
<proteinExistence type="predicted"/>
<dbReference type="InterPro" id="IPR001296">
    <property type="entry name" value="Glyco_trans_1"/>
</dbReference>
<reference evidence="2 3" key="1">
    <citation type="submission" date="2020-07" db="EMBL/GenBank/DDBJ databases">
        <title>Halosimplex litoreum sp. nov. and Halosimplex rubrum sp. nov., isolated from different salt environments.</title>
        <authorList>
            <person name="Cui H."/>
        </authorList>
    </citation>
    <scope>NUCLEOTIDE SEQUENCE [LARGE SCALE GENOMIC DNA]</scope>
    <source>
        <strain evidence="2 3">R2</strain>
    </source>
</reference>
<dbReference type="GO" id="GO:0006487">
    <property type="term" value="P:protein N-linked glycosylation"/>
    <property type="evidence" value="ECO:0007669"/>
    <property type="project" value="TreeGrafter"/>
</dbReference>
<dbReference type="AlphaFoldDB" id="A0A7D5TG75"/>
<dbReference type="EMBL" id="CP058909">
    <property type="protein sequence ID" value="QLH81256.1"/>
    <property type="molecule type" value="Genomic_DNA"/>
</dbReference>